<dbReference type="EMBL" id="CM056812">
    <property type="protein sequence ID" value="KAJ8618056.1"/>
    <property type="molecule type" value="Genomic_DNA"/>
</dbReference>
<protein>
    <submittedName>
        <fullName evidence="1">Uncharacterized protein</fullName>
    </submittedName>
</protein>
<reference evidence="1 2" key="1">
    <citation type="journal article" date="2022" name="Hortic Res">
        <title>A haplotype resolved chromosomal level avocado genome allows analysis of novel avocado genes.</title>
        <authorList>
            <person name="Nath O."/>
            <person name="Fletcher S.J."/>
            <person name="Hayward A."/>
            <person name="Shaw L.M."/>
            <person name="Masouleh A.K."/>
            <person name="Furtado A."/>
            <person name="Henry R.J."/>
            <person name="Mitter N."/>
        </authorList>
    </citation>
    <scope>NUCLEOTIDE SEQUENCE [LARGE SCALE GENOMIC DNA]</scope>
    <source>
        <strain evidence="2">cv. Hass</strain>
    </source>
</reference>
<keyword evidence="2" id="KW-1185">Reference proteome</keyword>
<proteinExistence type="predicted"/>
<gene>
    <name evidence="1" type="ORF">MRB53_014242</name>
</gene>
<comment type="caution">
    <text evidence="1">The sequence shown here is derived from an EMBL/GenBank/DDBJ whole genome shotgun (WGS) entry which is preliminary data.</text>
</comment>
<name>A0ACC2KAE0_PERAE</name>
<organism evidence="1 2">
    <name type="scientific">Persea americana</name>
    <name type="common">Avocado</name>
    <dbReference type="NCBI Taxonomy" id="3435"/>
    <lineage>
        <taxon>Eukaryota</taxon>
        <taxon>Viridiplantae</taxon>
        <taxon>Streptophyta</taxon>
        <taxon>Embryophyta</taxon>
        <taxon>Tracheophyta</taxon>
        <taxon>Spermatophyta</taxon>
        <taxon>Magnoliopsida</taxon>
        <taxon>Magnoliidae</taxon>
        <taxon>Laurales</taxon>
        <taxon>Lauraceae</taxon>
        <taxon>Persea</taxon>
    </lineage>
</organism>
<evidence type="ECO:0000313" key="2">
    <source>
        <dbReference type="Proteomes" id="UP001234297"/>
    </source>
</evidence>
<sequence>MSCGLVQETHLKSTENVETQAKTQTVRQVFYLLLEFQRMEEGNSSLQSLLPSYGGDGENLEKGNRKREIKQEAKKQLWLAGPLIGVSVLQYSLQVISVMFVGHLGELALSSASLATSFATVTGFSLLLGMGSALDTLCGQAYGAKQYQLLGVYMQRAIFVLIIASIPLSVIWAYMGSILVCMGQDPEISMEAQLYARWMIPSLFAYGALQCNIKFLQAQNNVFPMMLSSGITTLFHILVCWLLVFKSGLGSKGAALSNAISYWINVVLLMLYIKFSPTCKKTWTGLSKEAFREVIDFLRLAIPSAVMVCFEYWTFEMVVLLSGLLPNPKLEMSVLSISVNTMWMVYMIPFGLSGALSTRVSNELGGGHPHAARLAVYVTFVMAIAVGAAVGLITILVRKVWGRLYSNEEEVVKYITTMMPVLAISNFMDGIQCVLSGTARGCGWQKICAFVNLGAYYGVGIPCAVLFAFVFHLRGKGLWLGIICGLLVQVLLLLIITLRTNWEQEANKARDRLIKETPPRIYHFLISELIDGICLLIF</sequence>
<accession>A0ACC2KAE0</accession>
<dbReference type="Proteomes" id="UP001234297">
    <property type="component" value="Chromosome 4"/>
</dbReference>
<evidence type="ECO:0000313" key="1">
    <source>
        <dbReference type="EMBL" id="KAJ8618056.1"/>
    </source>
</evidence>